<gene>
    <name evidence="1" type="ORF">LzC2_01870</name>
</gene>
<dbReference type="EMBL" id="WTPX01000003">
    <property type="protein sequence ID" value="NNJ24137.1"/>
    <property type="molecule type" value="Genomic_DNA"/>
</dbReference>
<name>A0ABX1VA29_9PLAN</name>
<sequence length="103" mass="11540">MPVSTKFTPPPGSVTTDAIPDGDLFKADILAARRTPPEQRVMDGLRLFEMASKMSRAGLKSRHPSADDAEIERLFAAQLERQRRIEEYGIYTYRPMTAEEAGL</sequence>
<evidence type="ECO:0000313" key="2">
    <source>
        <dbReference type="Proteomes" id="UP000609651"/>
    </source>
</evidence>
<accession>A0ABX1VA29</accession>
<dbReference type="Proteomes" id="UP000609651">
    <property type="component" value="Unassembled WGS sequence"/>
</dbReference>
<proteinExistence type="predicted"/>
<dbReference type="Pfam" id="PF18993">
    <property type="entry name" value="Rv0078B"/>
    <property type="match status" value="1"/>
</dbReference>
<organism evidence="1 2">
    <name type="scientific">Alienimonas chondri</name>
    <dbReference type="NCBI Taxonomy" id="2681879"/>
    <lineage>
        <taxon>Bacteria</taxon>
        <taxon>Pseudomonadati</taxon>
        <taxon>Planctomycetota</taxon>
        <taxon>Planctomycetia</taxon>
        <taxon>Planctomycetales</taxon>
        <taxon>Planctomycetaceae</taxon>
        <taxon>Alienimonas</taxon>
    </lineage>
</organism>
<keyword evidence="2" id="KW-1185">Reference proteome</keyword>
<dbReference type="InterPro" id="IPR044054">
    <property type="entry name" value="Rv0078B"/>
</dbReference>
<comment type="caution">
    <text evidence="1">The sequence shown here is derived from an EMBL/GenBank/DDBJ whole genome shotgun (WGS) entry which is preliminary data.</text>
</comment>
<evidence type="ECO:0000313" key="1">
    <source>
        <dbReference type="EMBL" id="NNJ24137.1"/>
    </source>
</evidence>
<dbReference type="RefSeq" id="WP_171182730.1">
    <property type="nucleotide sequence ID" value="NZ_WTPX01000003.1"/>
</dbReference>
<reference evidence="1 2" key="1">
    <citation type="journal article" date="2020" name="Syst. Appl. Microbiol.">
        <title>Alienimonas chondri sp. nov., a novel planctomycete isolated from the biofilm of the red alga Chondrus crispus.</title>
        <authorList>
            <person name="Vitorino I."/>
            <person name="Albuquerque L."/>
            <person name="Wiegand S."/>
            <person name="Kallscheuer N."/>
            <person name="da Costa M.S."/>
            <person name="Lobo-da-Cunha A."/>
            <person name="Jogler C."/>
            <person name="Lage O.M."/>
        </authorList>
    </citation>
    <scope>NUCLEOTIDE SEQUENCE [LARGE SCALE GENOMIC DNA]</scope>
    <source>
        <strain evidence="1 2">LzC2</strain>
    </source>
</reference>
<protein>
    <submittedName>
        <fullName evidence="1">Uncharacterized protein</fullName>
    </submittedName>
</protein>